<keyword evidence="3" id="KW-1185">Reference proteome</keyword>
<evidence type="ECO:0000313" key="2">
    <source>
        <dbReference type="EMBL" id="OAX43347.1"/>
    </source>
</evidence>
<feature type="region of interest" description="Disordered" evidence="1">
    <location>
        <begin position="387"/>
        <end position="411"/>
    </location>
</feature>
<gene>
    <name evidence="2" type="ORF">K503DRAFT_862319</name>
</gene>
<sequence>MGRWTAEYYDEALSAKMRSLISGAIKRHRLEKIEPAISYEHFVEDLDRGDSFTTSLIEILVKEVADRHHRQNVTDRGLIGERTARALRRLSNPTTTYRERYTWRGTGGRRTMDLTDYLSRPPDELDMEEEADELESLEQYGLVPLEGTRMNPELYDAYRSHVSRSNPSTAYHAFSPAFYTVPAPPPAPTPDSPSDRVLPPLLDSPPAPRLGGLTLPSASGLLHPSLTRQPSIRRPARSRTADFSDFSARRRNSSRQLADEDGPSRLESSSSFPGPHLSPPRDDPDPPSSGPPGQARRFFPFRSRRFEVIPTPRPPPTTGEDWLFPPVPWLSAPSDRTGPSPPETQGGDERSQAPRLRRGGLRAPESILSRHASPAELVLREEMAAIETPDVEHSEQTRSVSEEILQSIGGT</sequence>
<name>A0A1B7NER5_9AGAM</name>
<proteinExistence type="predicted"/>
<dbReference type="Proteomes" id="UP000092154">
    <property type="component" value="Unassembled WGS sequence"/>
</dbReference>
<organism evidence="2 3">
    <name type="scientific">Rhizopogon vinicolor AM-OR11-026</name>
    <dbReference type="NCBI Taxonomy" id="1314800"/>
    <lineage>
        <taxon>Eukaryota</taxon>
        <taxon>Fungi</taxon>
        <taxon>Dikarya</taxon>
        <taxon>Basidiomycota</taxon>
        <taxon>Agaricomycotina</taxon>
        <taxon>Agaricomycetes</taxon>
        <taxon>Agaricomycetidae</taxon>
        <taxon>Boletales</taxon>
        <taxon>Suillineae</taxon>
        <taxon>Rhizopogonaceae</taxon>
        <taxon>Rhizopogon</taxon>
    </lineage>
</organism>
<evidence type="ECO:0000313" key="3">
    <source>
        <dbReference type="Proteomes" id="UP000092154"/>
    </source>
</evidence>
<feature type="region of interest" description="Disordered" evidence="1">
    <location>
        <begin position="184"/>
        <end position="374"/>
    </location>
</feature>
<dbReference type="InParanoid" id="A0A1B7NER5"/>
<reference evidence="2 3" key="1">
    <citation type="submission" date="2016-06" db="EMBL/GenBank/DDBJ databases">
        <title>Comparative genomics of the ectomycorrhizal sister species Rhizopogon vinicolor and Rhizopogon vesiculosus (Basidiomycota: Boletales) reveals a divergence of the mating type B locus.</title>
        <authorList>
            <consortium name="DOE Joint Genome Institute"/>
            <person name="Mujic A.B."/>
            <person name="Kuo A."/>
            <person name="Tritt A."/>
            <person name="Lipzen A."/>
            <person name="Chen C."/>
            <person name="Johnson J."/>
            <person name="Sharma A."/>
            <person name="Barry K."/>
            <person name="Grigoriev I.V."/>
            <person name="Spatafora J.W."/>
        </authorList>
    </citation>
    <scope>NUCLEOTIDE SEQUENCE [LARGE SCALE GENOMIC DNA]</scope>
    <source>
        <strain evidence="2 3">AM-OR11-026</strain>
    </source>
</reference>
<protein>
    <submittedName>
        <fullName evidence="2">Uncharacterized protein</fullName>
    </submittedName>
</protein>
<accession>A0A1B7NER5</accession>
<dbReference type="EMBL" id="KV448139">
    <property type="protein sequence ID" value="OAX43347.1"/>
    <property type="molecule type" value="Genomic_DNA"/>
</dbReference>
<feature type="compositionally biased region" description="Low complexity" evidence="1">
    <location>
        <begin position="291"/>
        <end position="301"/>
    </location>
</feature>
<dbReference type="STRING" id="1314800.A0A1B7NER5"/>
<evidence type="ECO:0000256" key="1">
    <source>
        <dbReference type="SAM" id="MobiDB-lite"/>
    </source>
</evidence>
<dbReference type="OrthoDB" id="3253137at2759"/>
<dbReference type="AlphaFoldDB" id="A0A1B7NER5"/>